<dbReference type="InterPro" id="IPR017946">
    <property type="entry name" value="PLC-like_Pdiesterase_TIM-brl"/>
</dbReference>
<dbReference type="SUPFAM" id="SSF51695">
    <property type="entry name" value="PLC-like phosphodiesterases"/>
    <property type="match status" value="1"/>
</dbReference>
<protein>
    <submittedName>
        <fullName evidence="1">Glycerophosphodiester phosphodiesterase</fullName>
    </submittedName>
</protein>
<dbReference type="Gene3D" id="3.20.20.190">
    <property type="entry name" value="Phosphatidylinositol (PI) phosphodiesterase"/>
    <property type="match status" value="1"/>
</dbReference>
<dbReference type="GO" id="GO:0006629">
    <property type="term" value="P:lipid metabolic process"/>
    <property type="evidence" value="ECO:0007669"/>
    <property type="project" value="InterPro"/>
</dbReference>
<sequence>MIVAHRGASGHAPENTMAAFKKAIELEADYIELDVQLSKDQELVVIHDLNVARTTNSNGDVRELTSRQLKGLDAGSWFHQKFSGEKIPTLKEVFEECRGKIGLLIEIKNPHLYPNIIEKLAIELKKYKLHCPQNDELIVQSFDFKLLQKFHKLVPDVPLGLLVKYQVQGVSNIQLKEWAKLVHYINPNKALVTKKLVKRIHAHHIKVFPYTVKSKKSIKLLMAAKVDGIVTDYPDFFIK</sequence>
<dbReference type="AlphaFoldDB" id="A0A4S4BRL6"/>
<comment type="caution">
    <text evidence="1">The sequence shown here is derived from an EMBL/GenBank/DDBJ whole genome shotgun (WGS) entry which is preliminary data.</text>
</comment>
<dbReference type="Proteomes" id="UP000310334">
    <property type="component" value="Unassembled WGS sequence"/>
</dbReference>
<keyword evidence="2" id="KW-1185">Reference proteome</keyword>
<gene>
    <name evidence="1" type="ORF">E6W99_23910</name>
</gene>
<accession>A0A4S4BRL6</accession>
<dbReference type="OrthoDB" id="384721at2"/>
<organism evidence="1 2">
    <name type="scientific">Metabacillus sediminilitoris</name>
    <dbReference type="NCBI Taxonomy" id="2567941"/>
    <lineage>
        <taxon>Bacteria</taxon>
        <taxon>Bacillati</taxon>
        <taxon>Bacillota</taxon>
        <taxon>Bacilli</taxon>
        <taxon>Bacillales</taxon>
        <taxon>Bacillaceae</taxon>
        <taxon>Metabacillus</taxon>
    </lineage>
</organism>
<evidence type="ECO:0000313" key="2">
    <source>
        <dbReference type="Proteomes" id="UP000310334"/>
    </source>
</evidence>
<dbReference type="InterPro" id="IPR030395">
    <property type="entry name" value="GP_PDE_dom"/>
</dbReference>
<dbReference type="GO" id="GO:0008081">
    <property type="term" value="F:phosphoric diester hydrolase activity"/>
    <property type="evidence" value="ECO:0007669"/>
    <property type="project" value="InterPro"/>
</dbReference>
<dbReference type="PANTHER" id="PTHR46211">
    <property type="entry name" value="GLYCEROPHOSPHORYL DIESTER PHOSPHODIESTERASE"/>
    <property type="match status" value="1"/>
</dbReference>
<dbReference type="EMBL" id="SSNT01000028">
    <property type="protein sequence ID" value="THF75317.1"/>
    <property type="molecule type" value="Genomic_DNA"/>
</dbReference>
<dbReference type="Pfam" id="PF03009">
    <property type="entry name" value="GDPD"/>
    <property type="match status" value="1"/>
</dbReference>
<dbReference type="PROSITE" id="PS51704">
    <property type="entry name" value="GP_PDE"/>
    <property type="match status" value="1"/>
</dbReference>
<reference evidence="1 2" key="1">
    <citation type="submission" date="2019-04" db="EMBL/GenBank/DDBJ databases">
        <title>Bacillus sediminilitoris sp. nov., isolated from a tidal flat sediment on the East China Sea.</title>
        <authorList>
            <person name="Wei Y."/>
            <person name="Mao H."/>
            <person name="Fang J."/>
        </authorList>
    </citation>
    <scope>NUCLEOTIDE SEQUENCE [LARGE SCALE GENOMIC DNA]</scope>
    <source>
        <strain evidence="1 2">DSL-17</strain>
    </source>
</reference>
<dbReference type="PANTHER" id="PTHR46211:SF7">
    <property type="entry name" value="GLYCEROPHOSPHODIESTER PHOSPHODIESTERASE"/>
    <property type="match status" value="1"/>
</dbReference>
<proteinExistence type="predicted"/>
<name>A0A4S4BRL6_9BACI</name>
<evidence type="ECO:0000313" key="1">
    <source>
        <dbReference type="EMBL" id="THF75317.1"/>
    </source>
</evidence>